<proteinExistence type="predicted"/>
<keyword evidence="2" id="KW-1185">Reference proteome</keyword>
<protein>
    <submittedName>
        <fullName evidence="1">Metal-dependent hydrolase</fullName>
        <ecNumber evidence="1">3.-.-.-</ecNumber>
    </submittedName>
</protein>
<dbReference type="EC" id="3.-.-.-" evidence="1"/>
<dbReference type="PANTHER" id="PTHR39456">
    <property type="entry name" value="METAL-DEPENDENT HYDROLASE"/>
    <property type="match status" value="1"/>
</dbReference>
<dbReference type="Pfam" id="PF10118">
    <property type="entry name" value="Metal_hydrol"/>
    <property type="match status" value="1"/>
</dbReference>
<organism evidence="1 2">
    <name type="scientific">Sphingomonas plantiphila</name>
    <dbReference type="NCBI Taxonomy" id="3163295"/>
    <lineage>
        <taxon>Bacteria</taxon>
        <taxon>Pseudomonadati</taxon>
        <taxon>Pseudomonadota</taxon>
        <taxon>Alphaproteobacteria</taxon>
        <taxon>Sphingomonadales</taxon>
        <taxon>Sphingomonadaceae</taxon>
        <taxon>Sphingomonas</taxon>
    </lineage>
</organism>
<dbReference type="GO" id="GO:0016787">
    <property type="term" value="F:hydrolase activity"/>
    <property type="evidence" value="ECO:0007669"/>
    <property type="project" value="UniProtKB-KW"/>
</dbReference>
<name>A0ABW8YHF5_9SPHN</name>
<sequence>MPWSKTMSNAKTPADLTITPRDRRFGRAVRQDRWWLGGDVTATAFYNALSVTFPKGEAYFIESVKAFRDGVDEKLAREIKAFTVQEVVHSREHVAFNRRVLDHGYDITRLESRVDQVLEIARARPKIVQLAATMALEHYTAILASELLRNPKHLAGADAENGDMWRWHALEEIEHKGVAYDTYLHATRGMSRWKRWKIKSLTMLLITGTFWKHRIEGTLDLMAQDGVTGWRAKAKVAKYLLVSPGLVTRMIPAWISYFLPGFHPWNHDDRGLIHRAESAYEAAILPSGTIAA</sequence>
<dbReference type="EMBL" id="JBELQC010000001">
    <property type="protein sequence ID" value="MFL9839350.1"/>
    <property type="molecule type" value="Genomic_DNA"/>
</dbReference>
<dbReference type="PIRSF" id="PIRSF007580">
    <property type="entry name" value="UCP07580"/>
    <property type="match status" value="1"/>
</dbReference>
<dbReference type="Proteomes" id="UP001629244">
    <property type="component" value="Unassembled WGS sequence"/>
</dbReference>
<evidence type="ECO:0000313" key="2">
    <source>
        <dbReference type="Proteomes" id="UP001629244"/>
    </source>
</evidence>
<evidence type="ECO:0000313" key="1">
    <source>
        <dbReference type="EMBL" id="MFL9839350.1"/>
    </source>
</evidence>
<keyword evidence="1" id="KW-0378">Hydrolase</keyword>
<comment type="caution">
    <text evidence="1">The sequence shown here is derived from an EMBL/GenBank/DDBJ whole genome shotgun (WGS) entry which is preliminary data.</text>
</comment>
<dbReference type="PANTHER" id="PTHR39456:SF1">
    <property type="entry name" value="METAL-DEPENDENT HYDROLASE"/>
    <property type="match status" value="1"/>
</dbReference>
<reference evidence="1 2" key="1">
    <citation type="submission" date="2024-06" db="EMBL/GenBank/DDBJ databases">
        <authorList>
            <person name="Kaempfer P."/>
            <person name="Viver T."/>
        </authorList>
    </citation>
    <scope>NUCLEOTIDE SEQUENCE [LARGE SCALE GENOMIC DNA]</scope>
    <source>
        <strain evidence="1 2">ST-64</strain>
    </source>
</reference>
<dbReference type="InterPro" id="IPR016516">
    <property type="entry name" value="UCP07580"/>
</dbReference>
<accession>A0ABW8YHF5</accession>
<gene>
    <name evidence="1" type="ORF">ABS767_00120</name>
</gene>